<dbReference type="InterPro" id="IPR024499">
    <property type="entry name" value="Mbeg1-like"/>
</dbReference>
<dbReference type="OrthoDB" id="9769481at2"/>
<dbReference type="KEGG" id="erl:AOC36_02165"/>
<protein>
    <recommendedName>
        <fullName evidence="3">DUF2974 domain-containing protein</fullName>
    </recommendedName>
</protein>
<dbReference type="STRING" id="1514105.AOC36_02165"/>
<name>A0A0X8GYL9_9FIRM</name>
<keyword evidence="2" id="KW-1185">Reference proteome</keyword>
<proteinExistence type="predicted"/>
<sequence>MNVIQYIKEKDTAVDLENPVDALVLSILPYFQFELIEGFHKNMPLKIKDLVLFDFEHIPMTSYLKPHYSLLKEMMQNTQFGNVEIVEFVSETDVESVFQYASILLRVNKSALFVAFRGTMPTVVGWKEDFVLSYSEDIPSHHIASDYLNKIASTSKQPLYCGGHSKGGNVAVYAASTLRRKAHLKKVYNFDGPGFQHEIIRSKGYIQILKKVKKYVPESSVIGLLLESSETQTIIKSSQLGVLQHNPYTWKIKNGHFEVVSQLSENAQFLSKSLQDVLIDIPLEHRETALTQVFDAMKTYKLDQIDQLRELFTFDNVRKISQVYQHADDESVRLLADIIKTTLSSTAKMKVKETVNQISKRVLSNEEDTSSSKDPTP</sequence>
<evidence type="ECO:0000313" key="2">
    <source>
        <dbReference type="Proteomes" id="UP000063781"/>
    </source>
</evidence>
<dbReference type="Proteomes" id="UP000063781">
    <property type="component" value="Chromosome"/>
</dbReference>
<dbReference type="AlphaFoldDB" id="A0A0X8GYL9"/>
<dbReference type="EMBL" id="CP013213">
    <property type="protein sequence ID" value="AMC92830.1"/>
    <property type="molecule type" value="Genomic_DNA"/>
</dbReference>
<reference evidence="1 2" key="1">
    <citation type="submission" date="2015-10" db="EMBL/GenBank/DDBJ databases">
        <title>Erysipelothrix larvae sp. LV19 isolated from the larval gut of the rhinoceros beetle, Trypoxylus dichotomus.</title>
        <authorList>
            <person name="Lim S."/>
            <person name="Kim B.-C."/>
        </authorList>
    </citation>
    <scope>NUCLEOTIDE SEQUENCE [LARGE SCALE GENOMIC DNA]</scope>
    <source>
        <strain evidence="1 2">LV19</strain>
    </source>
</reference>
<organism evidence="1 2">
    <name type="scientific">Erysipelothrix larvae</name>
    <dbReference type="NCBI Taxonomy" id="1514105"/>
    <lineage>
        <taxon>Bacteria</taxon>
        <taxon>Bacillati</taxon>
        <taxon>Bacillota</taxon>
        <taxon>Erysipelotrichia</taxon>
        <taxon>Erysipelotrichales</taxon>
        <taxon>Erysipelotrichaceae</taxon>
        <taxon>Erysipelothrix</taxon>
    </lineage>
</organism>
<evidence type="ECO:0000313" key="1">
    <source>
        <dbReference type="EMBL" id="AMC92830.1"/>
    </source>
</evidence>
<gene>
    <name evidence="1" type="ORF">AOC36_02165</name>
</gene>
<dbReference type="Gene3D" id="3.40.50.1820">
    <property type="entry name" value="alpha/beta hydrolase"/>
    <property type="match status" value="1"/>
</dbReference>
<dbReference type="RefSeq" id="WP_067630776.1">
    <property type="nucleotide sequence ID" value="NZ_CP013213.1"/>
</dbReference>
<dbReference type="SUPFAM" id="SSF53474">
    <property type="entry name" value="alpha/beta-Hydrolases"/>
    <property type="match status" value="1"/>
</dbReference>
<dbReference type="InterPro" id="IPR029058">
    <property type="entry name" value="AB_hydrolase_fold"/>
</dbReference>
<dbReference type="Pfam" id="PF11187">
    <property type="entry name" value="Mbeg1-like"/>
    <property type="match status" value="1"/>
</dbReference>
<evidence type="ECO:0008006" key="3">
    <source>
        <dbReference type="Google" id="ProtNLM"/>
    </source>
</evidence>
<accession>A0A0X8GYL9</accession>